<keyword evidence="5" id="KW-0687">Ribonucleoprotein</keyword>
<reference evidence="7" key="1">
    <citation type="submission" date="2021-01" db="EMBL/GenBank/DDBJ databases">
        <authorList>
            <person name="Corre E."/>
            <person name="Pelletier E."/>
            <person name="Niang G."/>
            <person name="Scheremetjew M."/>
            <person name="Finn R."/>
            <person name="Kale V."/>
            <person name="Holt S."/>
            <person name="Cochrane G."/>
            <person name="Meng A."/>
            <person name="Brown T."/>
            <person name="Cohen L."/>
        </authorList>
    </citation>
    <scope>NUCLEOTIDE SEQUENCE</scope>
    <source>
        <strain evidence="7">CCMP3105</strain>
    </source>
</reference>
<keyword evidence="4" id="KW-0496">Mitochondrion</keyword>
<comment type="similarity">
    <text evidence="2">Belongs to the universal ribosomal protein uL29 family.</text>
</comment>
<protein>
    <recommendedName>
        <fullName evidence="6">Large ribosomal subunit protein uL29m</fullName>
    </recommendedName>
</protein>
<sequence length="237" mass="28147">MASWLRACAGAAARSVGRLPRRGIEEFWRGGVRDPEISAAQKQANSVSGDPWPAVLLRMKSFEDMHKLWFVLLKEKNFLLAEQHEARQQRIRWRHHGRLKKVKLSMKRILTVLTRREIHQQALRSKELLAKQEEREAMETQRFHLEESMKVLRHRVQRAQAHDSVASNAWRATLRKYEADHARLLRELVPLRKDTMQLLAPDWRYARRYSDLPGSVNWRREWVRALQDRVWKAVRSP</sequence>
<dbReference type="GO" id="GO:0003735">
    <property type="term" value="F:structural constituent of ribosome"/>
    <property type="evidence" value="ECO:0007669"/>
    <property type="project" value="InterPro"/>
</dbReference>
<evidence type="ECO:0000256" key="1">
    <source>
        <dbReference type="ARBA" id="ARBA00004173"/>
    </source>
</evidence>
<evidence type="ECO:0000256" key="2">
    <source>
        <dbReference type="ARBA" id="ARBA00009254"/>
    </source>
</evidence>
<proteinExistence type="inferred from homology"/>
<accession>A0A7S4V644</accession>
<evidence type="ECO:0000256" key="4">
    <source>
        <dbReference type="ARBA" id="ARBA00023128"/>
    </source>
</evidence>
<name>A0A7S4V644_9DINO</name>
<dbReference type="InterPro" id="IPR038340">
    <property type="entry name" value="MRP-L47_sf"/>
</dbReference>
<evidence type="ECO:0000256" key="3">
    <source>
        <dbReference type="ARBA" id="ARBA00022980"/>
    </source>
</evidence>
<evidence type="ECO:0000313" key="7">
    <source>
        <dbReference type="EMBL" id="CAE4566525.1"/>
    </source>
</evidence>
<dbReference type="PANTHER" id="PTHR21183:SF18">
    <property type="entry name" value="LARGE RIBOSOMAL SUBUNIT PROTEIN UL29M"/>
    <property type="match status" value="1"/>
</dbReference>
<dbReference type="AlphaFoldDB" id="A0A7S4V644"/>
<gene>
    <name evidence="7" type="ORF">AMON00008_LOCUS6144</name>
</gene>
<comment type="subcellular location">
    <subcellularLocation>
        <location evidence="1">Mitochondrion</location>
    </subcellularLocation>
</comment>
<dbReference type="EMBL" id="HBNR01009316">
    <property type="protein sequence ID" value="CAE4566525.1"/>
    <property type="molecule type" value="Transcribed_RNA"/>
</dbReference>
<evidence type="ECO:0000256" key="5">
    <source>
        <dbReference type="ARBA" id="ARBA00023274"/>
    </source>
</evidence>
<dbReference type="GO" id="GO:0005762">
    <property type="term" value="C:mitochondrial large ribosomal subunit"/>
    <property type="evidence" value="ECO:0007669"/>
    <property type="project" value="TreeGrafter"/>
</dbReference>
<dbReference type="Pfam" id="PF06984">
    <property type="entry name" value="MRP-L47"/>
    <property type="match status" value="1"/>
</dbReference>
<organism evidence="7">
    <name type="scientific">Alexandrium monilatum</name>
    <dbReference type="NCBI Taxonomy" id="311494"/>
    <lineage>
        <taxon>Eukaryota</taxon>
        <taxon>Sar</taxon>
        <taxon>Alveolata</taxon>
        <taxon>Dinophyceae</taxon>
        <taxon>Gonyaulacales</taxon>
        <taxon>Pyrocystaceae</taxon>
        <taxon>Alexandrium</taxon>
    </lineage>
</organism>
<dbReference type="InterPro" id="IPR010729">
    <property type="entry name" value="Ribosomal_uL29_mit"/>
</dbReference>
<dbReference type="PANTHER" id="PTHR21183">
    <property type="entry name" value="RIBOSOMAL PROTEIN L47, MITOCHONDRIAL-RELATED"/>
    <property type="match status" value="1"/>
</dbReference>
<keyword evidence="3" id="KW-0689">Ribosomal protein</keyword>
<dbReference type="Gene3D" id="6.10.330.20">
    <property type="match status" value="1"/>
</dbReference>
<dbReference type="GO" id="GO:0032543">
    <property type="term" value="P:mitochondrial translation"/>
    <property type="evidence" value="ECO:0007669"/>
    <property type="project" value="TreeGrafter"/>
</dbReference>
<evidence type="ECO:0000256" key="6">
    <source>
        <dbReference type="ARBA" id="ARBA00035289"/>
    </source>
</evidence>